<organism evidence="3 4">
    <name type="scientific">Paspalum notatum var. saurae</name>
    <dbReference type="NCBI Taxonomy" id="547442"/>
    <lineage>
        <taxon>Eukaryota</taxon>
        <taxon>Viridiplantae</taxon>
        <taxon>Streptophyta</taxon>
        <taxon>Embryophyta</taxon>
        <taxon>Tracheophyta</taxon>
        <taxon>Spermatophyta</taxon>
        <taxon>Magnoliopsida</taxon>
        <taxon>Liliopsida</taxon>
        <taxon>Poales</taxon>
        <taxon>Poaceae</taxon>
        <taxon>PACMAD clade</taxon>
        <taxon>Panicoideae</taxon>
        <taxon>Andropogonodae</taxon>
        <taxon>Paspaleae</taxon>
        <taxon>Paspalinae</taxon>
        <taxon>Paspalum</taxon>
    </lineage>
</organism>
<dbReference type="Pfam" id="PF00078">
    <property type="entry name" value="RVT_1"/>
    <property type="match status" value="1"/>
</dbReference>
<dbReference type="Proteomes" id="UP001341281">
    <property type="component" value="Chromosome 04"/>
</dbReference>
<evidence type="ECO:0000259" key="2">
    <source>
        <dbReference type="Pfam" id="PF00078"/>
    </source>
</evidence>
<dbReference type="AlphaFoldDB" id="A0AAQ3THW2"/>
<dbReference type="InterPro" id="IPR036397">
    <property type="entry name" value="RNaseH_sf"/>
</dbReference>
<gene>
    <name evidence="3" type="ORF">U9M48_020653</name>
</gene>
<feature type="compositionally biased region" description="Basic and acidic residues" evidence="1">
    <location>
        <begin position="1"/>
        <end position="23"/>
    </location>
</feature>
<dbReference type="GO" id="GO:0003676">
    <property type="term" value="F:nucleic acid binding"/>
    <property type="evidence" value="ECO:0007669"/>
    <property type="project" value="InterPro"/>
</dbReference>
<dbReference type="EMBL" id="CP144748">
    <property type="protein sequence ID" value="WVZ72144.1"/>
    <property type="molecule type" value="Genomic_DNA"/>
</dbReference>
<dbReference type="InterPro" id="IPR000477">
    <property type="entry name" value="RT_dom"/>
</dbReference>
<dbReference type="CDD" id="cd01650">
    <property type="entry name" value="RT_nLTR_like"/>
    <property type="match status" value="1"/>
</dbReference>
<evidence type="ECO:0000313" key="4">
    <source>
        <dbReference type="Proteomes" id="UP001341281"/>
    </source>
</evidence>
<feature type="non-terminal residue" evidence="3">
    <location>
        <position position="948"/>
    </location>
</feature>
<dbReference type="InterPro" id="IPR043502">
    <property type="entry name" value="DNA/RNA_pol_sf"/>
</dbReference>
<accession>A0AAQ3THW2</accession>
<sequence>MEGARGRAERPRKEGEEEGERPGRSAWARKGGGETGQGRGPRGRERKGRVAGGPRQAEKGRKELGCGPNERLEDNFLGSNFGVVHTWTNRRFSSNPTFERLDRCLANVAWCSLFPNTNVYHLPLIYGDHAPILAIPTSNSARKKRMFKFENWWLYENDFQEVSREAWQKSADMPFYKRTKHLGFHLQRWSRKSKASLNNQLRKIEGEIANLQSLPPNSYDYSFEDKLIYEHACIQNKISEYYRQRCKKRWVTQGDRNTSFFHNSVIKRRRKNRISSIKNLDGNSATTNDQIAKCFINYFLGLFESNLQVSNIIRDDNLIAAPSKEKILNILKSMRGNAAPGPDGLNVVFYRAAWSWIGDDVYDLVKSFYLTKHLPQGIKKTNIVLIRKKVTCSTPMDYRPISLCNVVYKIIAKYLSLKLQPYMPTCINSSQYAFVKGRRITENIIIAYEIVHTFNQKKWNDYAFRLKLDLAKAFDRLEWIFIKQAMYRMGFDKYFIELVSACIEWPTFSVIINGEAFGNFQSSRGIRQGCPLSPYLFIIAINELICRLQDAVTTGTISGIRLAPQTPPIHSLLFADDVPNWSKSSILFSTNTPMDTRENIKSLFQVPLMDHNSTHLGHPLFTSHIPKSKADNISHPGRTTLIKSVFSSIPIYYMSHILFPKTFTDELTRIIRHFWWKGNNPDNSKKPLCLSSWDKLCIPKGVGGLGIRDLAIVNEALITGLAWRMLDEPNTLWARILKGKYFPHTSFWRANTQGSKSWTWESILKVRKHLINTFHWQLFDGNVSIWNEPWCPMWGNIYNFITNEAMRSNLPIKVSELWLREPKRWNIPFINHLFGPDFANHILQIPLSQSDGQDILIWKPNKSGRWTAQSAYKLIHEGAIQKTVEDYVFFTDCLPLAQCINSIGDDVPEWTARPIIQDIKSIKNQIHGSCYHIPRESNIVADSLARNA</sequence>
<reference evidence="3 4" key="1">
    <citation type="submission" date="2024-02" db="EMBL/GenBank/DDBJ databases">
        <title>High-quality chromosome-scale genome assembly of Pensacola bahiagrass (Paspalum notatum Flugge var. saurae).</title>
        <authorList>
            <person name="Vega J.M."/>
            <person name="Podio M."/>
            <person name="Orjuela J."/>
            <person name="Siena L.A."/>
            <person name="Pessino S.C."/>
            <person name="Combes M.C."/>
            <person name="Mariac C."/>
            <person name="Albertini E."/>
            <person name="Pupilli F."/>
            <person name="Ortiz J.P.A."/>
            <person name="Leblanc O."/>
        </authorList>
    </citation>
    <scope>NUCLEOTIDE SEQUENCE [LARGE SCALE GENOMIC DNA]</scope>
    <source>
        <strain evidence="3">R1</strain>
        <tissue evidence="3">Leaf</tissue>
    </source>
</reference>
<feature type="region of interest" description="Disordered" evidence="1">
    <location>
        <begin position="1"/>
        <end position="67"/>
    </location>
</feature>
<keyword evidence="4" id="KW-1185">Reference proteome</keyword>
<evidence type="ECO:0000256" key="1">
    <source>
        <dbReference type="SAM" id="MobiDB-lite"/>
    </source>
</evidence>
<protein>
    <recommendedName>
        <fullName evidence="2">Reverse transcriptase domain-containing protein</fullName>
    </recommendedName>
</protein>
<feature type="compositionally biased region" description="Basic and acidic residues" evidence="1">
    <location>
        <begin position="56"/>
        <end position="67"/>
    </location>
</feature>
<feature type="domain" description="Reverse transcriptase" evidence="2">
    <location>
        <begin position="387"/>
        <end position="578"/>
    </location>
</feature>
<name>A0AAQ3THW2_PASNO</name>
<dbReference type="SUPFAM" id="SSF56672">
    <property type="entry name" value="DNA/RNA polymerases"/>
    <property type="match status" value="1"/>
</dbReference>
<evidence type="ECO:0000313" key="3">
    <source>
        <dbReference type="EMBL" id="WVZ72144.1"/>
    </source>
</evidence>
<dbReference type="Gene3D" id="3.30.420.10">
    <property type="entry name" value="Ribonuclease H-like superfamily/Ribonuclease H"/>
    <property type="match status" value="1"/>
</dbReference>
<dbReference type="PANTHER" id="PTHR19446">
    <property type="entry name" value="REVERSE TRANSCRIPTASES"/>
    <property type="match status" value="1"/>
</dbReference>
<proteinExistence type="predicted"/>